<dbReference type="InterPro" id="IPR000225">
    <property type="entry name" value="Armadillo"/>
</dbReference>
<dbReference type="PANTHER" id="PTHR23316">
    <property type="entry name" value="IMPORTIN ALPHA"/>
    <property type="match status" value="1"/>
</dbReference>
<name>A0A4P9YEB5_ROZAC</name>
<dbReference type="EMBL" id="ML005685">
    <property type="protein sequence ID" value="RKP17757.1"/>
    <property type="molecule type" value="Genomic_DNA"/>
</dbReference>
<dbReference type="InterPro" id="IPR024931">
    <property type="entry name" value="Importin_alpha"/>
</dbReference>
<dbReference type="InterPro" id="IPR032413">
    <property type="entry name" value="Arm_3"/>
</dbReference>
<dbReference type="Pfam" id="PF01749">
    <property type="entry name" value="IBB"/>
    <property type="match status" value="1"/>
</dbReference>
<feature type="domain" description="IBB" evidence="6">
    <location>
        <begin position="1"/>
        <end position="50"/>
    </location>
</feature>
<gene>
    <name evidence="7" type="ORF">ROZALSC1DRAFT_30472</name>
</gene>
<dbReference type="SUPFAM" id="SSF48371">
    <property type="entry name" value="ARM repeat"/>
    <property type="match status" value="1"/>
</dbReference>
<evidence type="ECO:0000313" key="7">
    <source>
        <dbReference type="EMBL" id="RKP17757.1"/>
    </source>
</evidence>
<reference evidence="8" key="1">
    <citation type="journal article" date="2018" name="Nat. Microbiol.">
        <title>Leveraging single-cell genomics to expand the fungal tree of life.</title>
        <authorList>
            <person name="Ahrendt S.R."/>
            <person name="Quandt C.A."/>
            <person name="Ciobanu D."/>
            <person name="Clum A."/>
            <person name="Salamov A."/>
            <person name="Andreopoulos B."/>
            <person name="Cheng J.F."/>
            <person name="Woyke T."/>
            <person name="Pelin A."/>
            <person name="Henrissat B."/>
            <person name="Reynolds N.K."/>
            <person name="Benny G.L."/>
            <person name="Smith M.E."/>
            <person name="James T.Y."/>
            <person name="Grigoriev I.V."/>
        </authorList>
    </citation>
    <scope>NUCLEOTIDE SEQUENCE [LARGE SCALE GENOMIC DNA]</scope>
    <source>
        <strain evidence="8">CSF55</strain>
    </source>
</reference>
<dbReference type="Proteomes" id="UP000281549">
    <property type="component" value="Unassembled WGS sequence"/>
</dbReference>
<comment type="similarity">
    <text evidence="1 5">Belongs to the importin alpha family.</text>
</comment>
<dbReference type="GO" id="GO:0061608">
    <property type="term" value="F:nuclear import signal receptor activity"/>
    <property type="evidence" value="ECO:0007669"/>
    <property type="project" value="InterPro"/>
</dbReference>
<organism evidence="7 8">
    <name type="scientific">Rozella allomycis (strain CSF55)</name>
    <dbReference type="NCBI Taxonomy" id="988480"/>
    <lineage>
        <taxon>Eukaryota</taxon>
        <taxon>Fungi</taxon>
        <taxon>Fungi incertae sedis</taxon>
        <taxon>Cryptomycota</taxon>
        <taxon>Cryptomycota incertae sedis</taxon>
        <taxon>Rozella</taxon>
    </lineage>
</organism>
<keyword evidence="3" id="KW-0677">Repeat</keyword>
<evidence type="ECO:0000313" key="8">
    <source>
        <dbReference type="Proteomes" id="UP000281549"/>
    </source>
</evidence>
<evidence type="ECO:0000256" key="3">
    <source>
        <dbReference type="ARBA" id="ARBA00022737"/>
    </source>
</evidence>
<dbReference type="AlphaFoldDB" id="A0A4P9YEB5"/>
<dbReference type="InterPro" id="IPR016024">
    <property type="entry name" value="ARM-type_fold"/>
</dbReference>
<dbReference type="PIRSF" id="PIRSF005673">
    <property type="entry name" value="Importin_alpha"/>
    <property type="match status" value="1"/>
</dbReference>
<dbReference type="Pfam" id="PF00514">
    <property type="entry name" value="Arm"/>
    <property type="match status" value="3"/>
</dbReference>
<dbReference type="InterPro" id="IPR002652">
    <property type="entry name" value="Importin-a_IBB"/>
</dbReference>
<dbReference type="GO" id="GO:0005737">
    <property type="term" value="C:cytoplasm"/>
    <property type="evidence" value="ECO:0007669"/>
    <property type="project" value="InterPro"/>
</dbReference>
<dbReference type="Pfam" id="PF16186">
    <property type="entry name" value="Arm_3"/>
    <property type="match status" value="1"/>
</dbReference>
<dbReference type="InterPro" id="IPR011989">
    <property type="entry name" value="ARM-like"/>
</dbReference>
<proteinExistence type="inferred from homology"/>
<keyword evidence="2 5" id="KW-0813">Transport</keyword>
<evidence type="ECO:0000256" key="2">
    <source>
        <dbReference type="ARBA" id="ARBA00022448"/>
    </source>
</evidence>
<protein>
    <recommendedName>
        <fullName evidence="5">Importin subunit alpha</fullName>
    </recommendedName>
</protein>
<dbReference type="PROSITE" id="PS51214">
    <property type="entry name" value="IBB"/>
    <property type="match status" value="1"/>
</dbReference>
<evidence type="ECO:0000256" key="4">
    <source>
        <dbReference type="ARBA" id="ARBA00022927"/>
    </source>
</evidence>
<dbReference type="Gene3D" id="1.25.10.10">
    <property type="entry name" value="Leucine-rich Repeat Variant"/>
    <property type="match status" value="1"/>
</dbReference>
<dbReference type="GO" id="GO:0006606">
    <property type="term" value="P:protein import into nucleus"/>
    <property type="evidence" value="ECO:0007669"/>
    <property type="project" value="InterPro"/>
</dbReference>
<sequence length="535" mass="59818">MPSQLPQNIKDRQANLLRQVRDQNLVEIRKSKQIEELQKRRGISSSRELEFEFEKEDGDSTQLEYHTLRLDSTDINEIADSAKHLRIALSRFSNPPIATVLTFGILEKCVKLMHPFTGDMGIAPAERELIKSIQFEIAWIITNIASGTSYQTLAVARSGIIPGLLYHFINGDDEMKGQVIWAFGNIAGDDSTCRNILFNSGVLNAVLDFIKILINGQRDIDISIFRNCVWTLSNLCRKDASDEDQQQTRLEFCAKVYPILKMLLFCSDDTILTDTLSAIGHLTDGEIEEIEIAIQLDIPPILVDVLGSKGSDSITKAAMRAIGNIVTGDDNQTQAIVNAGFLNVSHKILECKHRSIIRECCWTISNIAAGTELQVQAVIDSCLVPRLLDLLKTSEFKIQKEICWAISNLTSKRLDCPSQTHYVVRQGCIGALCKMLDCGDTRIIQVILDAIENILIVGEAFTDQQGANQYAVVIEEEGGLSRIENLQNHQKEEIYEKCKLIIDKYYSEEVDLACDPPEFSMLTDNISVPAEGFAF</sequence>
<accession>A0A4P9YEB5</accession>
<evidence type="ECO:0000256" key="5">
    <source>
        <dbReference type="PIRNR" id="PIRNR005673"/>
    </source>
</evidence>
<dbReference type="SMART" id="SM00185">
    <property type="entry name" value="ARM"/>
    <property type="match status" value="8"/>
</dbReference>
<evidence type="ECO:0000256" key="1">
    <source>
        <dbReference type="ARBA" id="ARBA00010394"/>
    </source>
</evidence>
<evidence type="ECO:0000259" key="6">
    <source>
        <dbReference type="PROSITE" id="PS51214"/>
    </source>
</evidence>
<keyword evidence="4 5" id="KW-0653">Protein transport</keyword>